<feature type="region of interest" description="Disordered" evidence="1">
    <location>
        <begin position="41"/>
        <end position="69"/>
    </location>
</feature>
<organism evidence="2 3">
    <name type="scientific">Champsocephalus gunnari</name>
    <name type="common">Mackerel icefish</name>
    <dbReference type="NCBI Taxonomy" id="52237"/>
    <lineage>
        <taxon>Eukaryota</taxon>
        <taxon>Metazoa</taxon>
        <taxon>Chordata</taxon>
        <taxon>Craniata</taxon>
        <taxon>Vertebrata</taxon>
        <taxon>Euteleostomi</taxon>
        <taxon>Actinopterygii</taxon>
        <taxon>Neopterygii</taxon>
        <taxon>Teleostei</taxon>
        <taxon>Neoteleostei</taxon>
        <taxon>Acanthomorphata</taxon>
        <taxon>Eupercaria</taxon>
        <taxon>Perciformes</taxon>
        <taxon>Notothenioidei</taxon>
        <taxon>Channichthyidae</taxon>
        <taxon>Champsocephalus</taxon>
    </lineage>
</organism>
<proteinExistence type="predicted"/>
<dbReference type="Proteomes" id="UP001331515">
    <property type="component" value="Unassembled WGS sequence"/>
</dbReference>
<gene>
    <name evidence="2" type="ORF">CgunFtcFv8_015280</name>
</gene>
<evidence type="ECO:0000256" key="1">
    <source>
        <dbReference type="SAM" id="MobiDB-lite"/>
    </source>
</evidence>
<dbReference type="AlphaFoldDB" id="A0AAN8C9T1"/>
<protein>
    <submittedName>
        <fullName evidence="2">Uncharacterized protein</fullName>
    </submittedName>
</protein>
<name>A0AAN8C9T1_CHAGU</name>
<sequence length="69" mass="7234">MNAGSERDTSSSGMFLVGTENARLHTSDCVAPTSINLIDLESPLSPSRAPRPPAAALKWINPTPGATTR</sequence>
<reference evidence="2 3" key="1">
    <citation type="journal article" date="2023" name="Mol. Biol. Evol.">
        <title>Genomics of Secondarily Temperate Adaptation in the Only Non-Antarctic Icefish.</title>
        <authorList>
            <person name="Rivera-Colon A.G."/>
            <person name="Rayamajhi N."/>
            <person name="Minhas B.F."/>
            <person name="Madrigal G."/>
            <person name="Bilyk K.T."/>
            <person name="Yoon V."/>
            <person name="Hune M."/>
            <person name="Gregory S."/>
            <person name="Cheng C.H.C."/>
            <person name="Catchen J.M."/>
        </authorList>
    </citation>
    <scope>NUCLEOTIDE SEQUENCE [LARGE SCALE GENOMIC DNA]</scope>
    <source>
        <tissue evidence="2">White muscle</tissue>
    </source>
</reference>
<evidence type="ECO:0000313" key="2">
    <source>
        <dbReference type="EMBL" id="KAK5897808.1"/>
    </source>
</evidence>
<evidence type="ECO:0000313" key="3">
    <source>
        <dbReference type="Proteomes" id="UP001331515"/>
    </source>
</evidence>
<comment type="caution">
    <text evidence="2">The sequence shown here is derived from an EMBL/GenBank/DDBJ whole genome shotgun (WGS) entry which is preliminary data.</text>
</comment>
<accession>A0AAN8C9T1</accession>
<keyword evidence="3" id="KW-1185">Reference proteome</keyword>
<dbReference type="EMBL" id="JAURVH010001533">
    <property type="protein sequence ID" value="KAK5897808.1"/>
    <property type="molecule type" value="Genomic_DNA"/>
</dbReference>